<keyword evidence="2" id="KW-0812">Transmembrane</keyword>
<name>A0ABS4XBN5_9MICC</name>
<dbReference type="RefSeq" id="WP_209996856.1">
    <property type="nucleotide sequence ID" value="NZ_BAAAJY010000003.1"/>
</dbReference>
<sequence length="114" mass="12677">MKHEGKALAADETDTNHHRSPGVASVHTRAILTWCAIFPMVAIGMTAMGSFAQEWHPVLRALVLTLVVVPMAVYVVVPRLLLLHGRLSRAAHDRKLRREDQRAVRKLRRSAPGS</sequence>
<comment type="caution">
    <text evidence="3">The sequence shown here is derived from an EMBL/GenBank/DDBJ whole genome shotgun (WGS) entry which is preliminary data.</text>
</comment>
<evidence type="ECO:0000256" key="1">
    <source>
        <dbReference type="SAM" id="MobiDB-lite"/>
    </source>
</evidence>
<feature type="region of interest" description="Disordered" evidence="1">
    <location>
        <begin position="1"/>
        <end position="21"/>
    </location>
</feature>
<keyword evidence="4" id="KW-1185">Reference proteome</keyword>
<reference evidence="3 4" key="1">
    <citation type="submission" date="2021-03" db="EMBL/GenBank/DDBJ databases">
        <title>Sequencing the genomes of 1000 actinobacteria strains.</title>
        <authorList>
            <person name="Klenk H.-P."/>
        </authorList>
    </citation>
    <scope>NUCLEOTIDE SEQUENCE [LARGE SCALE GENOMIC DNA]</scope>
    <source>
        <strain evidence="3 4">DSM 15797</strain>
    </source>
</reference>
<keyword evidence="2" id="KW-0472">Membrane</keyword>
<evidence type="ECO:0000256" key="2">
    <source>
        <dbReference type="SAM" id="Phobius"/>
    </source>
</evidence>
<evidence type="ECO:0000313" key="4">
    <source>
        <dbReference type="Proteomes" id="UP001296993"/>
    </source>
</evidence>
<feature type="region of interest" description="Disordered" evidence="1">
    <location>
        <begin position="94"/>
        <end position="114"/>
    </location>
</feature>
<feature type="transmembrane region" description="Helical" evidence="2">
    <location>
        <begin position="31"/>
        <end position="52"/>
    </location>
</feature>
<accession>A0ABS4XBN5</accession>
<feature type="compositionally biased region" description="Basic and acidic residues" evidence="1">
    <location>
        <begin position="94"/>
        <end position="103"/>
    </location>
</feature>
<organism evidence="3 4">
    <name type="scientific">Paeniglutamicibacter kerguelensis</name>
    <dbReference type="NCBI Taxonomy" id="254788"/>
    <lineage>
        <taxon>Bacteria</taxon>
        <taxon>Bacillati</taxon>
        <taxon>Actinomycetota</taxon>
        <taxon>Actinomycetes</taxon>
        <taxon>Micrococcales</taxon>
        <taxon>Micrococcaceae</taxon>
        <taxon>Paeniglutamicibacter</taxon>
    </lineage>
</organism>
<feature type="transmembrane region" description="Helical" evidence="2">
    <location>
        <begin position="58"/>
        <end position="82"/>
    </location>
</feature>
<gene>
    <name evidence="3" type="ORF">JOF47_001391</name>
</gene>
<dbReference type="EMBL" id="JAGIOF010000001">
    <property type="protein sequence ID" value="MBP2385880.1"/>
    <property type="molecule type" value="Genomic_DNA"/>
</dbReference>
<dbReference type="GO" id="GO:0004497">
    <property type="term" value="F:monooxygenase activity"/>
    <property type="evidence" value="ECO:0007669"/>
    <property type="project" value="UniProtKB-KW"/>
</dbReference>
<keyword evidence="3" id="KW-0560">Oxidoreductase</keyword>
<dbReference type="Proteomes" id="UP001296993">
    <property type="component" value="Unassembled WGS sequence"/>
</dbReference>
<evidence type="ECO:0000313" key="3">
    <source>
        <dbReference type="EMBL" id="MBP2385880.1"/>
    </source>
</evidence>
<feature type="compositionally biased region" description="Basic residues" evidence="1">
    <location>
        <begin position="104"/>
        <end position="114"/>
    </location>
</feature>
<keyword evidence="3" id="KW-0503">Monooxygenase</keyword>
<proteinExistence type="predicted"/>
<protein>
    <submittedName>
        <fullName evidence="3">Antibiotic biosynthesis monooxygenase (ABM) superfamily enzyme</fullName>
    </submittedName>
</protein>
<keyword evidence="2" id="KW-1133">Transmembrane helix</keyword>